<name>A0A1G7XIZ6_9PSED</name>
<keyword evidence="1" id="KW-0812">Transmembrane</keyword>
<dbReference type="EMBL" id="FNCO01000003">
    <property type="protein sequence ID" value="SDG84185.1"/>
    <property type="molecule type" value="Genomic_DNA"/>
</dbReference>
<dbReference type="Proteomes" id="UP000182894">
    <property type="component" value="Unassembled WGS sequence"/>
</dbReference>
<feature type="transmembrane region" description="Helical" evidence="1">
    <location>
        <begin position="6"/>
        <end position="27"/>
    </location>
</feature>
<keyword evidence="3" id="KW-1185">Reference proteome</keyword>
<dbReference type="OrthoDB" id="6874440at2"/>
<dbReference type="RefSeq" id="WP_074751959.1">
    <property type="nucleotide sequence ID" value="NZ_FNCO01000003.1"/>
</dbReference>
<proteinExistence type="predicted"/>
<feature type="transmembrane region" description="Helical" evidence="1">
    <location>
        <begin position="98"/>
        <end position="120"/>
    </location>
</feature>
<evidence type="ECO:0000256" key="1">
    <source>
        <dbReference type="SAM" id="Phobius"/>
    </source>
</evidence>
<reference evidence="3" key="1">
    <citation type="submission" date="2016-10" db="EMBL/GenBank/DDBJ databases">
        <authorList>
            <person name="Varghese N."/>
            <person name="Submissions S."/>
        </authorList>
    </citation>
    <scope>NUCLEOTIDE SEQUENCE [LARGE SCALE GENOMIC DNA]</scope>
    <source>
        <strain evidence="3">ATCC 700689</strain>
    </source>
</reference>
<sequence length="123" mass="13511">MSDSFLQGLVIVSCIVAIIGFGVDVYVKYRVLPSAEELLANCPVVIDAKKSWDHSGFIGRRYRLVAVNLALTSTELLHSQGLVNMEEVQRVPINLRRWICIPDTIALVSFIVGMAALALLGKL</sequence>
<evidence type="ECO:0000313" key="3">
    <source>
        <dbReference type="Proteomes" id="UP000182894"/>
    </source>
</evidence>
<gene>
    <name evidence="2" type="ORF">SAMN05216605_103301</name>
</gene>
<accession>A0A1G7XIZ6</accession>
<dbReference type="AlphaFoldDB" id="A0A1G7XIZ6"/>
<dbReference type="STRING" id="89065.SAMN05216605_103301"/>
<keyword evidence="1" id="KW-1133">Transmembrane helix</keyword>
<protein>
    <submittedName>
        <fullName evidence="2">Uncharacterized protein</fullName>
    </submittedName>
</protein>
<evidence type="ECO:0000313" key="2">
    <source>
        <dbReference type="EMBL" id="SDG84185.1"/>
    </source>
</evidence>
<keyword evidence="1" id="KW-0472">Membrane</keyword>
<organism evidence="2 3">
    <name type="scientific">Pseudomonas abietaniphila</name>
    <dbReference type="NCBI Taxonomy" id="89065"/>
    <lineage>
        <taxon>Bacteria</taxon>
        <taxon>Pseudomonadati</taxon>
        <taxon>Pseudomonadota</taxon>
        <taxon>Gammaproteobacteria</taxon>
        <taxon>Pseudomonadales</taxon>
        <taxon>Pseudomonadaceae</taxon>
        <taxon>Pseudomonas</taxon>
    </lineage>
</organism>